<evidence type="ECO:0000313" key="1">
    <source>
        <dbReference type="EMBL" id="GMN55481.1"/>
    </source>
</evidence>
<dbReference type="Gramene" id="FCD_00018589-RA">
    <property type="protein sequence ID" value="FCD_00018589-RA:cds"/>
    <property type="gene ID" value="FCD_00018589"/>
</dbReference>
<proteinExistence type="predicted"/>
<dbReference type="AlphaFoldDB" id="A0AA88DG57"/>
<name>A0AA88DG57_FICCA</name>
<gene>
    <name evidence="1" type="ORF">TIFTF001_024595</name>
</gene>
<comment type="caution">
    <text evidence="1">The sequence shown here is derived from an EMBL/GenBank/DDBJ whole genome shotgun (WGS) entry which is preliminary data.</text>
</comment>
<accession>A0AA88DG57</accession>
<dbReference type="EMBL" id="BTGU01000057">
    <property type="protein sequence ID" value="GMN55481.1"/>
    <property type="molecule type" value="Genomic_DNA"/>
</dbReference>
<sequence>MNEGNAVLFTARSLIQHRPFHSSVTSFPPQFQVAAANGLVQTPIMAPAGRLRSPAPSGCLKLGLGRSFRSWSSHLCWTADSRYRHVAEIKLEAVLVVSFPVLGVE</sequence>
<dbReference type="Proteomes" id="UP001187192">
    <property type="component" value="Unassembled WGS sequence"/>
</dbReference>
<evidence type="ECO:0000313" key="2">
    <source>
        <dbReference type="Proteomes" id="UP001187192"/>
    </source>
</evidence>
<organism evidence="1 2">
    <name type="scientific">Ficus carica</name>
    <name type="common">Common fig</name>
    <dbReference type="NCBI Taxonomy" id="3494"/>
    <lineage>
        <taxon>Eukaryota</taxon>
        <taxon>Viridiplantae</taxon>
        <taxon>Streptophyta</taxon>
        <taxon>Embryophyta</taxon>
        <taxon>Tracheophyta</taxon>
        <taxon>Spermatophyta</taxon>
        <taxon>Magnoliopsida</taxon>
        <taxon>eudicotyledons</taxon>
        <taxon>Gunneridae</taxon>
        <taxon>Pentapetalae</taxon>
        <taxon>rosids</taxon>
        <taxon>fabids</taxon>
        <taxon>Rosales</taxon>
        <taxon>Moraceae</taxon>
        <taxon>Ficeae</taxon>
        <taxon>Ficus</taxon>
    </lineage>
</organism>
<keyword evidence="2" id="KW-1185">Reference proteome</keyword>
<reference evidence="1" key="1">
    <citation type="submission" date="2023-07" db="EMBL/GenBank/DDBJ databases">
        <title>draft genome sequence of fig (Ficus carica).</title>
        <authorList>
            <person name="Takahashi T."/>
            <person name="Nishimura K."/>
        </authorList>
    </citation>
    <scope>NUCLEOTIDE SEQUENCE</scope>
</reference>
<protein>
    <submittedName>
        <fullName evidence="1">Uncharacterized protein</fullName>
    </submittedName>
</protein>